<evidence type="ECO:0000256" key="6">
    <source>
        <dbReference type="ARBA" id="ARBA00022640"/>
    </source>
</evidence>
<evidence type="ECO:0007829" key="17">
    <source>
        <dbReference type="PDB" id="7Y5E"/>
    </source>
</evidence>
<accession>A0A5J4YM59</accession>
<dbReference type="InterPro" id="IPR008213">
    <property type="entry name" value="CpcD-like_dom"/>
</dbReference>
<protein>
    <submittedName>
        <fullName evidence="13">Phycobilisome 31.8 kDa linker polypeptide, phycoerythrin-associated, rod</fullName>
    </submittedName>
</protein>
<dbReference type="OMA" id="TVFIVPY"/>
<keyword evidence="8" id="KW-0793">Thylakoid</keyword>
<evidence type="ECO:0000313" key="13">
    <source>
        <dbReference type="EMBL" id="KAA8492516.1"/>
    </source>
</evidence>
<proteinExistence type="evidence at protein level"/>
<comment type="similarity">
    <text evidence="10">Belongs to the phycobilisome linker protein family.</text>
</comment>
<keyword evidence="9" id="KW-0472">Membrane</keyword>
<dbReference type="PROSITE" id="PS51445">
    <property type="entry name" value="PBS_LINKER"/>
    <property type="match status" value="1"/>
</dbReference>
<dbReference type="PANTHER" id="PTHR34011:SF6">
    <property type="entry name" value="PHYCOBILIPROTEIN APCE"/>
    <property type="match status" value="1"/>
</dbReference>
<keyword evidence="4" id="KW-0602">Photosynthesis</keyword>
<reference evidence="14" key="1">
    <citation type="journal article" date="2019" name="Nat. Commun.">
        <title>Expansion of phycobilisome linker gene families in mesophilic red algae.</title>
        <authorList>
            <person name="Lee J."/>
            <person name="Kim D."/>
            <person name="Bhattacharya D."/>
            <person name="Yoon H.S."/>
        </authorList>
    </citation>
    <scope>NUCLEOTIDE SEQUENCE [LARGE SCALE GENOMIC DNA]</scope>
    <source>
        <strain evidence="14">CCMP 1328</strain>
    </source>
</reference>
<feature type="domain" description="PBS-linker" evidence="12">
    <location>
        <begin position="46"/>
        <end position="228"/>
    </location>
</feature>
<evidence type="ECO:0000256" key="5">
    <source>
        <dbReference type="ARBA" id="ARBA00022549"/>
    </source>
</evidence>
<dbReference type="GO" id="GO:0030089">
    <property type="term" value="C:phycobilisome"/>
    <property type="evidence" value="ECO:0007669"/>
    <property type="project" value="UniProtKB-UniRule"/>
</dbReference>
<keyword evidence="15 16" id="KW-0002">3D-structure</keyword>
<name>A0A5J4YM59_PORPP</name>
<evidence type="ECO:0000259" key="11">
    <source>
        <dbReference type="PROSITE" id="PS51441"/>
    </source>
</evidence>
<keyword evidence="5" id="KW-0042">Antenna complex</keyword>
<dbReference type="EMBL" id="VRMN01000009">
    <property type="protein sequence ID" value="KAA8492516.1"/>
    <property type="molecule type" value="Genomic_DNA"/>
</dbReference>
<evidence type="ECO:0007829" key="16">
    <source>
        <dbReference type="PDB" id="7Y4L"/>
    </source>
</evidence>
<dbReference type="PDB" id="7Y7A">
    <property type="method" value="EM"/>
    <property type="resolution" value="4.30 A"/>
    <property type="chains" value="X1/X4/X8/XI/XK/XP/XR/XS/Xe/Xj/Xl/Xn=1-363"/>
</dbReference>
<reference evidence="16 17" key="3">
    <citation type="journal article" date="2023" name="Nature">
        <title>In situ structure of the red algal phycobilisome-PSII-PSI-LHC megacomplex.</title>
        <authorList>
            <person name="You X."/>
            <person name="Zhang X."/>
            <person name="Cheng J."/>
            <person name="Xiao Y."/>
            <person name="Ma J."/>
            <person name="Sun S."/>
            <person name="Zhang X."/>
            <person name="Wang H.W."/>
            <person name="Sui S.F."/>
        </authorList>
    </citation>
    <scope>STRUCTURE BY ELECTRON MICROSCOPY (3.30 ANGSTROMS)</scope>
</reference>
<evidence type="ECO:0000256" key="10">
    <source>
        <dbReference type="PROSITE-ProRule" id="PRU00775"/>
    </source>
</evidence>
<keyword evidence="7 10" id="KW-0605">Phycobilisome</keyword>
<evidence type="ECO:0000256" key="9">
    <source>
        <dbReference type="ARBA" id="ARBA00023136"/>
    </source>
</evidence>
<evidence type="ECO:0000256" key="2">
    <source>
        <dbReference type="ARBA" id="ARBA00004308"/>
    </source>
</evidence>
<dbReference type="EMDB" id="EMD-33658"/>
<dbReference type="Pfam" id="PF01383">
    <property type="entry name" value="CpcD"/>
    <property type="match status" value="1"/>
</dbReference>
<sequence>MAAFVTGMGAAPRSQMRSVSGSAVCVRSDSVRAPGALTMRLGTVSGNSSLDKLGLDKFLSESNRAYTPRAQPGFSSEYEQIISATYKQLFGNAYIMDSERAEMAKQESMFRDGQLTLKDFCRALAKTEQYKKRFFDSRPLYGAIELNFKNILGRTPDGLEHYRAKSAVYDTKGYEAFVDAFFDDGEYDEVYDDYTVPFYRGYKTEANLSMAAFTHFFRMVRGSSTSDKANPNSMQKDIPLNYYGITKTPLAVIAPGAAGTAYTESFSGTGSWQSGRAGLNAARVALGVPATANGKSFRVEVTGYTQPGFGITAGTAVGKLYKANKLSRYPRSNKSYVVGFDELTPLYQRITKNGGTIASITPL</sequence>
<evidence type="ECO:0000313" key="14">
    <source>
        <dbReference type="Proteomes" id="UP000324585"/>
    </source>
</evidence>
<evidence type="ECO:0007829" key="15">
    <source>
        <dbReference type="PDB" id="7EZX"/>
    </source>
</evidence>
<organism evidence="13 14">
    <name type="scientific">Porphyridium purpureum</name>
    <name type="common">Red alga</name>
    <name type="synonym">Porphyridium cruentum</name>
    <dbReference type="NCBI Taxonomy" id="35688"/>
    <lineage>
        <taxon>Eukaryota</taxon>
        <taxon>Rhodophyta</taxon>
        <taxon>Bangiophyceae</taxon>
        <taxon>Porphyridiales</taxon>
        <taxon>Porphyridiaceae</taxon>
        <taxon>Porphyridium</taxon>
    </lineage>
</organism>
<feature type="domain" description="CpcD-like" evidence="11">
    <location>
        <begin position="294"/>
        <end position="363"/>
    </location>
</feature>
<keyword evidence="14" id="KW-1185">Reference proteome</keyword>
<evidence type="ECO:0000256" key="4">
    <source>
        <dbReference type="ARBA" id="ARBA00022531"/>
    </source>
</evidence>
<comment type="caution">
    <text evidence="13">The sequence shown here is derived from an EMBL/GenBank/DDBJ whole genome shotgun (WGS) entry which is preliminary data.</text>
</comment>
<evidence type="ECO:0000256" key="8">
    <source>
        <dbReference type="ARBA" id="ARBA00023078"/>
    </source>
</evidence>
<dbReference type="Gene3D" id="1.10.3130.20">
    <property type="entry name" value="Phycobilisome linker domain"/>
    <property type="match status" value="1"/>
</dbReference>
<evidence type="ECO:0000256" key="7">
    <source>
        <dbReference type="ARBA" id="ARBA00022738"/>
    </source>
</evidence>
<dbReference type="SMART" id="SM01094">
    <property type="entry name" value="CpcD"/>
    <property type="match status" value="1"/>
</dbReference>
<dbReference type="Proteomes" id="UP000324585">
    <property type="component" value="Unassembled WGS sequence"/>
</dbReference>
<dbReference type="EMDB" id="EMD-33618"/>
<evidence type="ECO:0000259" key="12">
    <source>
        <dbReference type="PROSITE" id="PS51445"/>
    </source>
</evidence>
<dbReference type="PDB" id="7Y4L">
    <property type="method" value="EM"/>
    <property type="resolution" value="3.30 A"/>
    <property type="chains" value="X2/X6/XB/XC/XD/XE=1-363"/>
</dbReference>
<dbReference type="InterPro" id="IPR001297">
    <property type="entry name" value="PBS_linker_dom"/>
</dbReference>
<dbReference type="PDB" id="7Y5E">
    <property type="method" value="EM"/>
    <property type="resolution" value="3.30 A"/>
    <property type="chains" value="X1/X4/XE/XG/XH/XO=1-363"/>
</dbReference>
<dbReference type="EMDB" id="EMD-31393"/>
<keyword evidence="3" id="KW-0150">Chloroplast</keyword>
<dbReference type="AlphaFoldDB" id="A0A5J4YM59"/>
<keyword evidence="6" id="KW-0934">Plastid</keyword>
<reference evidence="15" key="2">
    <citation type="journal article" date="2023" name="Commun. Biol.">
        <title>The structural basis for light acclimation in phycobilisome light harvesting systems systems in Porphyridium purpureum.</title>
        <authorList>
            <person name="Dodson E.J."/>
            <person name="Ma J."/>
            <person name="Suissa Szlejf M."/>
            <person name="Maroudas-Sklare N."/>
            <person name="Paltiel Y."/>
            <person name="Adir N."/>
            <person name="Sun S."/>
            <person name="Sui S.F."/>
            <person name="Keren N."/>
        </authorList>
    </citation>
    <scope>STRUCTURE BY ELECTRON MICROSCOPY (3.00 ANGSTROMS)</scope>
</reference>
<dbReference type="InterPro" id="IPR038255">
    <property type="entry name" value="PBS_linker_sf"/>
</dbReference>
<gene>
    <name evidence="13" type="ORF">FVE85_8023</name>
</gene>
<comment type="subcellular location">
    <subcellularLocation>
        <location evidence="2">Endomembrane system</location>
    </subcellularLocation>
    <subcellularLocation>
        <location evidence="1">Plastid</location>
        <location evidence="1">Chloroplast thylakoid membrane</location>
        <topology evidence="1">Peripheral membrane protein</topology>
        <orientation evidence="1">Stromal side</orientation>
    </subcellularLocation>
</comment>
<dbReference type="GO" id="GO:0009535">
    <property type="term" value="C:chloroplast thylakoid membrane"/>
    <property type="evidence" value="ECO:0007669"/>
    <property type="project" value="UniProtKB-SubCell"/>
</dbReference>
<evidence type="ECO:0000256" key="1">
    <source>
        <dbReference type="ARBA" id="ARBA00004185"/>
    </source>
</evidence>
<dbReference type="PROSITE" id="PS51441">
    <property type="entry name" value="CPCD_LIKE"/>
    <property type="match status" value="1"/>
</dbReference>
<dbReference type="GO" id="GO:0012505">
    <property type="term" value="C:endomembrane system"/>
    <property type="evidence" value="ECO:0007669"/>
    <property type="project" value="UniProtKB-SubCell"/>
</dbReference>
<evidence type="ECO:0000256" key="3">
    <source>
        <dbReference type="ARBA" id="ARBA00022528"/>
    </source>
</evidence>
<dbReference type="Pfam" id="PF00427">
    <property type="entry name" value="PBS_linker_poly"/>
    <property type="match status" value="1"/>
</dbReference>
<dbReference type="PANTHER" id="PTHR34011">
    <property type="entry name" value="PHYCOBILISOME 32.1 KDA LINKER POLYPEPTIDE, PHYCOCYANIN-ASSOCIATED, ROD 2-RELATED"/>
    <property type="match status" value="1"/>
</dbReference>
<dbReference type="OrthoDB" id="2871at2759"/>
<dbReference type="PDB" id="7EZX">
    <property type="method" value="EM"/>
    <property type="resolution" value="3.00 A"/>
    <property type="chains" value="X1/X7/X9/XF/XI/XK=1-363"/>
</dbReference>
<dbReference type="GO" id="GO:0015979">
    <property type="term" value="P:photosynthesis"/>
    <property type="evidence" value="ECO:0007669"/>
    <property type="project" value="UniProtKB-KW"/>
</dbReference>